<accession>A0AA39HVQ0</accession>
<dbReference type="Proteomes" id="UP001175271">
    <property type="component" value="Unassembled WGS sequence"/>
</dbReference>
<organism evidence="2 3">
    <name type="scientific">Steinernema hermaphroditum</name>
    <dbReference type="NCBI Taxonomy" id="289476"/>
    <lineage>
        <taxon>Eukaryota</taxon>
        <taxon>Metazoa</taxon>
        <taxon>Ecdysozoa</taxon>
        <taxon>Nematoda</taxon>
        <taxon>Chromadorea</taxon>
        <taxon>Rhabditida</taxon>
        <taxon>Tylenchina</taxon>
        <taxon>Panagrolaimomorpha</taxon>
        <taxon>Strongyloidoidea</taxon>
        <taxon>Steinernematidae</taxon>
        <taxon>Steinernema</taxon>
    </lineage>
</organism>
<gene>
    <name evidence="2" type="ORF">QR680_005790</name>
</gene>
<sequence length="261" mass="30221">MRSIFLFASLLALVASHAPCVDYSAVCVPKQALKRGCHCALIRPGQEVSVRHSLRQMFGRQKRDVYDDIRLQILEQNGVNELNRVFSPSDDKVVPVDNNVFGKINTDVYVSLMTVPRGLVHEVIDMQGEWLSHDARQRLLHCGQKMCEVIGDVTDLSGPSAPTRQDRKFRVNRAVRYDLDNEDTLIAFASATSDFVLNKALVYWEERHCKRRWYGKKKCWEETKHREELREFDDATRRNWMEHVSGQMVGNFRTHNANFLK</sequence>
<dbReference type="EMBL" id="JAUCMV010000003">
    <property type="protein sequence ID" value="KAK0411699.1"/>
    <property type="molecule type" value="Genomic_DNA"/>
</dbReference>
<evidence type="ECO:0000313" key="2">
    <source>
        <dbReference type="EMBL" id="KAK0411699.1"/>
    </source>
</evidence>
<evidence type="ECO:0000256" key="1">
    <source>
        <dbReference type="SAM" id="SignalP"/>
    </source>
</evidence>
<name>A0AA39HVQ0_9BILA</name>
<dbReference type="AlphaFoldDB" id="A0AA39HVQ0"/>
<evidence type="ECO:0000313" key="3">
    <source>
        <dbReference type="Proteomes" id="UP001175271"/>
    </source>
</evidence>
<comment type="caution">
    <text evidence="2">The sequence shown here is derived from an EMBL/GenBank/DDBJ whole genome shotgun (WGS) entry which is preliminary data.</text>
</comment>
<feature type="chain" id="PRO_5041408093" evidence="1">
    <location>
        <begin position="17"/>
        <end position="261"/>
    </location>
</feature>
<keyword evidence="1" id="KW-0732">Signal</keyword>
<keyword evidence="3" id="KW-1185">Reference proteome</keyword>
<protein>
    <submittedName>
        <fullName evidence="2">Uncharacterized protein</fullName>
    </submittedName>
</protein>
<reference evidence="2" key="1">
    <citation type="submission" date="2023-06" db="EMBL/GenBank/DDBJ databases">
        <title>Genomic analysis of the entomopathogenic nematode Steinernema hermaphroditum.</title>
        <authorList>
            <person name="Schwarz E.M."/>
            <person name="Heppert J.K."/>
            <person name="Baniya A."/>
            <person name="Schwartz H.T."/>
            <person name="Tan C.-H."/>
            <person name="Antoshechkin I."/>
            <person name="Sternberg P.W."/>
            <person name="Goodrich-Blair H."/>
            <person name="Dillman A.R."/>
        </authorList>
    </citation>
    <scope>NUCLEOTIDE SEQUENCE</scope>
    <source>
        <strain evidence="2">PS9179</strain>
        <tissue evidence="2">Whole animal</tissue>
    </source>
</reference>
<proteinExistence type="predicted"/>
<feature type="signal peptide" evidence="1">
    <location>
        <begin position="1"/>
        <end position="16"/>
    </location>
</feature>